<dbReference type="PANTHER" id="PTHR43877">
    <property type="entry name" value="AMINOALKYLPHOSPHONATE N-ACETYLTRANSFERASE-RELATED-RELATED"/>
    <property type="match status" value="1"/>
</dbReference>
<evidence type="ECO:0000256" key="2">
    <source>
        <dbReference type="ARBA" id="ARBA00023315"/>
    </source>
</evidence>
<dbReference type="EMBL" id="JAAVSD010000009">
    <property type="protein sequence ID" value="NLR29421.1"/>
    <property type="molecule type" value="Genomic_DNA"/>
</dbReference>
<dbReference type="SUPFAM" id="SSF55729">
    <property type="entry name" value="Acyl-CoA N-acyltransferases (Nat)"/>
    <property type="match status" value="1"/>
</dbReference>
<dbReference type="InterPro" id="IPR016181">
    <property type="entry name" value="Acyl_CoA_acyltransferase"/>
</dbReference>
<accession>A0ABX1L519</accession>
<dbReference type="Pfam" id="PF00583">
    <property type="entry name" value="Acetyltransf_1"/>
    <property type="match status" value="1"/>
</dbReference>
<proteinExistence type="predicted"/>
<evidence type="ECO:0000313" key="4">
    <source>
        <dbReference type="EMBL" id="NLR29421.1"/>
    </source>
</evidence>
<reference evidence="4 5" key="1">
    <citation type="submission" date="2020-03" db="EMBL/GenBank/DDBJ databases">
        <authorList>
            <person name="Zhang Z."/>
            <person name="Guo Z."/>
            <person name="Hou Q."/>
            <person name="Shen X."/>
        </authorList>
    </citation>
    <scope>NUCLEOTIDE SEQUENCE [LARGE SCALE GENOMIC DNA]</scope>
    <source>
        <strain evidence="4 5">HBUAS51329</strain>
    </source>
</reference>
<dbReference type="CDD" id="cd04301">
    <property type="entry name" value="NAT_SF"/>
    <property type="match status" value="1"/>
</dbReference>
<keyword evidence="5" id="KW-1185">Reference proteome</keyword>
<evidence type="ECO:0000256" key="1">
    <source>
        <dbReference type="ARBA" id="ARBA00022679"/>
    </source>
</evidence>
<dbReference type="Gene3D" id="3.40.630.30">
    <property type="match status" value="1"/>
</dbReference>
<dbReference type="PROSITE" id="PS51186">
    <property type="entry name" value="GNAT"/>
    <property type="match status" value="1"/>
</dbReference>
<name>A0ABX1L519_9LACO</name>
<dbReference type="InterPro" id="IPR000182">
    <property type="entry name" value="GNAT_dom"/>
</dbReference>
<comment type="caution">
    <text evidence="4">The sequence shown here is derived from an EMBL/GenBank/DDBJ whole genome shotgun (WGS) entry which is preliminary data.</text>
</comment>
<organism evidence="4 5">
    <name type="scientific">Levilactobacillus tujiorum</name>
    <dbReference type="NCBI Taxonomy" id="2912243"/>
    <lineage>
        <taxon>Bacteria</taxon>
        <taxon>Bacillati</taxon>
        <taxon>Bacillota</taxon>
        <taxon>Bacilli</taxon>
        <taxon>Lactobacillales</taxon>
        <taxon>Lactobacillaceae</taxon>
        <taxon>Levilactobacillus</taxon>
    </lineage>
</organism>
<sequence length="189" mass="20626">MQIRQAHPQDSAQIAPLIAMIYRDMEMPVLQNVSESALLSMLTELYAMPENLNGIAQTWVADDDDQVLGVAFGHPAENEIAVNQILKQVSGEHPGFSAPLELGGESRPGEWYLSMLAVAPQAQGQGIGSQLLKALPRLVEKFGQSKISLNVDDGNPGAAKLYRRQGFKPDGRLMIGVHPYQHMGLIVQE</sequence>
<protein>
    <submittedName>
        <fullName evidence="4">GNAT family N-acetyltransferase</fullName>
    </submittedName>
</protein>
<dbReference type="PANTHER" id="PTHR43877:SF2">
    <property type="entry name" value="AMINOALKYLPHOSPHONATE N-ACETYLTRANSFERASE-RELATED"/>
    <property type="match status" value="1"/>
</dbReference>
<dbReference type="InterPro" id="IPR050832">
    <property type="entry name" value="Bact_Acetyltransf"/>
</dbReference>
<dbReference type="RefSeq" id="WP_168849214.1">
    <property type="nucleotide sequence ID" value="NZ_JAAVSD010000009.1"/>
</dbReference>
<evidence type="ECO:0000259" key="3">
    <source>
        <dbReference type="PROSITE" id="PS51186"/>
    </source>
</evidence>
<evidence type="ECO:0000313" key="5">
    <source>
        <dbReference type="Proteomes" id="UP000707477"/>
    </source>
</evidence>
<dbReference type="Proteomes" id="UP000707477">
    <property type="component" value="Unassembled WGS sequence"/>
</dbReference>
<gene>
    <name evidence="4" type="ORF">HEQ44_04415</name>
</gene>
<keyword evidence="2" id="KW-0012">Acyltransferase</keyword>
<feature type="domain" description="N-acetyltransferase" evidence="3">
    <location>
        <begin position="1"/>
        <end position="188"/>
    </location>
</feature>
<keyword evidence="1" id="KW-0808">Transferase</keyword>